<comment type="caution">
    <text evidence="1">The sequence shown here is derived from an EMBL/GenBank/DDBJ whole genome shotgun (WGS) entry which is preliminary data.</text>
</comment>
<keyword evidence="2" id="KW-1185">Reference proteome</keyword>
<name>A0AAV3YUE3_9GAST</name>
<evidence type="ECO:0000313" key="2">
    <source>
        <dbReference type="Proteomes" id="UP000735302"/>
    </source>
</evidence>
<protein>
    <submittedName>
        <fullName evidence="1">Uncharacterized protein</fullName>
    </submittedName>
</protein>
<gene>
    <name evidence="1" type="ORF">PoB_001228200</name>
</gene>
<evidence type="ECO:0000313" key="1">
    <source>
        <dbReference type="EMBL" id="GFN85776.1"/>
    </source>
</evidence>
<dbReference type="AlphaFoldDB" id="A0AAV3YUE3"/>
<reference evidence="1 2" key="1">
    <citation type="journal article" date="2021" name="Elife">
        <title>Chloroplast acquisition without the gene transfer in kleptoplastic sea slugs, Plakobranchus ocellatus.</title>
        <authorList>
            <person name="Maeda T."/>
            <person name="Takahashi S."/>
            <person name="Yoshida T."/>
            <person name="Shimamura S."/>
            <person name="Takaki Y."/>
            <person name="Nagai Y."/>
            <person name="Toyoda A."/>
            <person name="Suzuki Y."/>
            <person name="Arimoto A."/>
            <person name="Ishii H."/>
            <person name="Satoh N."/>
            <person name="Nishiyama T."/>
            <person name="Hasebe M."/>
            <person name="Maruyama T."/>
            <person name="Minagawa J."/>
            <person name="Obokata J."/>
            <person name="Shigenobu S."/>
        </authorList>
    </citation>
    <scope>NUCLEOTIDE SEQUENCE [LARGE SCALE GENOMIC DNA]</scope>
</reference>
<organism evidence="1 2">
    <name type="scientific">Plakobranchus ocellatus</name>
    <dbReference type="NCBI Taxonomy" id="259542"/>
    <lineage>
        <taxon>Eukaryota</taxon>
        <taxon>Metazoa</taxon>
        <taxon>Spiralia</taxon>
        <taxon>Lophotrochozoa</taxon>
        <taxon>Mollusca</taxon>
        <taxon>Gastropoda</taxon>
        <taxon>Heterobranchia</taxon>
        <taxon>Euthyneura</taxon>
        <taxon>Panpulmonata</taxon>
        <taxon>Sacoglossa</taxon>
        <taxon>Placobranchoidea</taxon>
        <taxon>Plakobranchidae</taxon>
        <taxon>Plakobranchus</taxon>
    </lineage>
</organism>
<sequence length="86" mass="9707">MSAMPRALAEKCTQSTHLQQYGVPHAFTLCEGSGIAVQLERHRTGVRDKQVRYHQVRLCPFIFTSLPHAETGLGVYKCIKLELESH</sequence>
<dbReference type="EMBL" id="BLXT01001455">
    <property type="protein sequence ID" value="GFN85776.1"/>
    <property type="molecule type" value="Genomic_DNA"/>
</dbReference>
<dbReference type="Proteomes" id="UP000735302">
    <property type="component" value="Unassembled WGS sequence"/>
</dbReference>
<accession>A0AAV3YUE3</accession>
<proteinExistence type="predicted"/>